<evidence type="ECO:0000313" key="6">
    <source>
        <dbReference type="EMBL" id="CAF0920426.1"/>
    </source>
</evidence>
<name>A0A814AVE7_9BILA</name>
<gene>
    <name evidence="6" type="ORF">ZHD862_LOCUS8364</name>
</gene>
<comment type="caution">
    <text evidence="6">The sequence shown here is derived from an EMBL/GenBank/DDBJ whole genome shotgun (WGS) entry which is preliminary data.</text>
</comment>
<sequence length="513" mass="59391">MIKYNKKKILIDKEKNDLNRTDSSLYNISVEECQILCGLLPDHISDIARIIHQNPQHIFEFFTICRQNMNQRAAAVFFGYKTHASISSHFNQILGFLSNDFVPIYIGSSAFTRTDIQRNTPDLFKKLFPGVVGIIDGIYLFCQKSKCFELQKKTWSEHKKRNLIKIMGVQFANGRWFDLMGPFYADGDHNDASIWNYVVKEDIGRIHDIFDERTDEFIGDRGFRNVDNERFTVRIPPSLAKDQVQLSTHDANTTRKITKLRNCIEHGFGRLKKWRIIGSVIDNNLISKVGSLLRILGAIDNKYFESLFAPADSDEQDIEFIKHPLTLETIRDYGLDDYALKLAIPYLQHATAICVKTHKSKQYSNVIKVEGIKSRYSKKSAPKHHKIFLQFDNDNWENDYTLSSDYDNDYGSWLNIKCINSYCSCKSGARTVGACAHVITALYWLYCNINDVPIPGYSAKSITLQRNITDLQPFNQHRREQKTNKGDIYDTNEDESSSDEFLEDNRRKKKRTY</sequence>
<feature type="domain" description="SWIM-type" evidence="5">
    <location>
        <begin position="400"/>
        <end position="446"/>
    </location>
</feature>
<dbReference type="Pfam" id="PF13359">
    <property type="entry name" value="DDE_Tnp_4"/>
    <property type="match status" value="1"/>
</dbReference>
<comment type="cofactor">
    <cofactor evidence="1">
        <name>a divalent metal cation</name>
        <dbReference type="ChEBI" id="CHEBI:60240"/>
    </cofactor>
</comment>
<evidence type="ECO:0000256" key="1">
    <source>
        <dbReference type="ARBA" id="ARBA00001968"/>
    </source>
</evidence>
<dbReference type="PANTHER" id="PTHR23080">
    <property type="entry name" value="THAP DOMAIN PROTEIN"/>
    <property type="match status" value="1"/>
</dbReference>
<dbReference type="EMBL" id="CAJNOT010000268">
    <property type="protein sequence ID" value="CAF0920426.1"/>
    <property type="molecule type" value="Genomic_DNA"/>
</dbReference>
<evidence type="ECO:0000313" key="7">
    <source>
        <dbReference type="Proteomes" id="UP000663864"/>
    </source>
</evidence>
<keyword evidence="2" id="KW-0479">Metal-binding</keyword>
<dbReference type="AlphaFoldDB" id="A0A814AVE7"/>
<dbReference type="InterPro" id="IPR007527">
    <property type="entry name" value="Znf_SWIM"/>
</dbReference>
<evidence type="ECO:0000259" key="5">
    <source>
        <dbReference type="PROSITE" id="PS50966"/>
    </source>
</evidence>
<protein>
    <recommendedName>
        <fullName evidence="5">SWIM-type domain-containing protein</fullName>
    </recommendedName>
</protein>
<keyword evidence="3" id="KW-0862">Zinc</keyword>
<proteinExistence type="predicted"/>
<dbReference type="GO" id="GO:0008270">
    <property type="term" value="F:zinc ion binding"/>
    <property type="evidence" value="ECO:0007669"/>
    <property type="project" value="UniProtKB-KW"/>
</dbReference>
<dbReference type="PROSITE" id="PS50966">
    <property type="entry name" value="ZF_SWIM"/>
    <property type="match status" value="1"/>
</dbReference>
<accession>A0A814AVE7</accession>
<dbReference type="Proteomes" id="UP000663864">
    <property type="component" value="Unassembled WGS sequence"/>
</dbReference>
<evidence type="ECO:0000256" key="2">
    <source>
        <dbReference type="ARBA" id="ARBA00022723"/>
    </source>
</evidence>
<reference evidence="6" key="1">
    <citation type="submission" date="2021-02" db="EMBL/GenBank/DDBJ databases">
        <authorList>
            <person name="Nowell W R."/>
        </authorList>
    </citation>
    <scope>NUCLEOTIDE SEQUENCE</scope>
</reference>
<feature type="region of interest" description="Disordered" evidence="4">
    <location>
        <begin position="474"/>
        <end position="513"/>
    </location>
</feature>
<keyword evidence="3" id="KW-0863">Zinc-finger</keyword>
<evidence type="ECO:0000256" key="3">
    <source>
        <dbReference type="PROSITE-ProRule" id="PRU00325"/>
    </source>
</evidence>
<dbReference type="InterPro" id="IPR027806">
    <property type="entry name" value="HARBI1_dom"/>
</dbReference>
<feature type="compositionally biased region" description="Basic and acidic residues" evidence="4">
    <location>
        <begin position="477"/>
        <end position="488"/>
    </location>
</feature>
<feature type="compositionally biased region" description="Acidic residues" evidence="4">
    <location>
        <begin position="490"/>
        <end position="502"/>
    </location>
</feature>
<evidence type="ECO:0000256" key="4">
    <source>
        <dbReference type="SAM" id="MobiDB-lite"/>
    </source>
</evidence>
<organism evidence="6 7">
    <name type="scientific">Rotaria sordida</name>
    <dbReference type="NCBI Taxonomy" id="392033"/>
    <lineage>
        <taxon>Eukaryota</taxon>
        <taxon>Metazoa</taxon>
        <taxon>Spiralia</taxon>
        <taxon>Gnathifera</taxon>
        <taxon>Rotifera</taxon>
        <taxon>Eurotatoria</taxon>
        <taxon>Bdelloidea</taxon>
        <taxon>Philodinida</taxon>
        <taxon>Philodinidae</taxon>
        <taxon>Rotaria</taxon>
    </lineage>
</organism>